<dbReference type="Gene3D" id="2.60.40.1180">
    <property type="entry name" value="Golgi alpha-mannosidase II"/>
    <property type="match status" value="1"/>
</dbReference>
<evidence type="ECO:0000256" key="4">
    <source>
        <dbReference type="ARBA" id="ARBA00022801"/>
    </source>
</evidence>
<dbReference type="NCBIfam" id="NF006969">
    <property type="entry name" value="PRK09441.1-2"/>
    <property type="match status" value="1"/>
</dbReference>
<dbReference type="InterPro" id="IPR017853">
    <property type="entry name" value="GH"/>
</dbReference>
<evidence type="ECO:0000256" key="6">
    <source>
        <dbReference type="ARBA" id="ARBA00023295"/>
    </source>
</evidence>
<accession>A0A9P6TA43</accession>
<protein>
    <recommendedName>
        <fullName evidence="7">Glycosyl hydrolase family 13 catalytic domain-containing protein</fullName>
    </recommendedName>
</protein>
<dbReference type="Gene3D" id="2.40.30.140">
    <property type="match status" value="1"/>
</dbReference>
<organism evidence="8 9">
    <name type="scientific">Cronartium quercuum f. sp. fusiforme G11</name>
    <dbReference type="NCBI Taxonomy" id="708437"/>
    <lineage>
        <taxon>Eukaryota</taxon>
        <taxon>Fungi</taxon>
        <taxon>Dikarya</taxon>
        <taxon>Basidiomycota</taxon>
        <taxon>Pucciniomycotina</taxon>
        <taxon>Pucciniomycetes</taxon>
        <taxon>Pucciniales</taxon>
        <taxon>Coleosporiaceae</taxon>
        <taxon>Cronartium</taxon>
    </lineage>
</organism>
<evidence type="ECO:0000256" key="1">
    <source>
        <dbReference type="ARBA" id="ARBA00001913"/>
    </source>
</evidence>
<dbReference type="SUPFAM" id="SSF51011">
    <property type="entry name" value="Glycosyl hydrolase domain"/>
    <property type="match status" value="1"/>
</dbReference>
<dbReference type="InterPro" id="IPR013780">
    <property type="entry name" value="Glyco_hydro_b"/>
</dbReference>
<keyword evidence="9" id="KW-1185">Reference proteome</keyword>
<evidence type="ECO:0000256" key="5">
    <source>
        <dbReference type="ARBA" id="ARBA00023277"/>
    </source>
</evidence>
<dbReference type="PIRSF" id="PIRSF001021">
    <property type="entry name" value="Alph-amls_thrmst"/>
    <property type="match status" value="1"/>
</dbReference>
<evidence type="ECO:0000256" key="2">
    <source>
        <dbReference type="ARBA" id="ARBA00008061"/>
    </source>
</evidence>
<keyword evidence="5" id="KW-0119">Carbohydrate metabolism</keyword>
<keyword evidence="6" id="KW-0326">Glycosidase</keyword>
<dbReference type="Gene3D" id="3.20.20.80">
    <property type="entry name" value="Glycosidases"/>
    <property type="match status" value="1"/>
</dbReference>
<dbReference type="AlphaFoldDB" id="A0A9P6TA43"/>
<dbReference type="OrthoDB" id="550577at2759"/>
<comment type="cofactor">
    <cofactor evidence="1">
        <name>Ca(2+)</name>
        <dbReference type="ChEBI" id="CHEBI:29108"/>
    </cofactor>
</comment>
<gene>
    <name evidence="8" type="ORF">CROQUDRAFT_64714</name>
</gene>
<keyword evidence="4" id="KW-0378">Hydrolase</keyword>
<evidence type="ECO:0000313" key="8">
    <source>
        <dbReference type="EMBL" id="KAG0144771.1"/>
    </source>
</evidence>
<name>A0A9P6TA43_9BASI</name>
<dbReference type="Pfam" id="PF09154">
    <property type="entry name" value="Alpha-amy_C_pro"/>
    <property type="match status" value="1"/>
</dbReference>
<dbReference type="InterPro" id="IPR006047">
    <property type="entry name" value="GH13_cat_dom"/>
</dbReference>
<feature type="domain" description="Glycosyl hydrolase family 13 catalytic" evidence="7">
    <location>
        <begin position="22"/>
        <end position="411"/>
    </location>
</feature>
<dbReference type="SMART" id="SM00642">
    <property type="entry name" value="Aamy"/>
    <property type="match status" value="1"/>
</dbReference>
<sequence length="513" mass="58771">MASQANNFFHREQYGDKTPNNYTMIQAFEWNSEGKGKHWNWFKDRVQHLAEIGITAAWLPPPTKASSMEGNGYDVYDLFDLGEFPNKEDSNQTRTKWGTKDELVSAVRRARECGVAVYVDAVLNHKAGADFTEKCKAKEVNPDNRNEEISDVYEIEAWTGFNFPQRKGKYSDFEWHSHHFTGVDFDAATQKKAIFKIEGNGKSWSKNVDKEKGNFDYLMFADIDHKHPEVSDECKKWGCWIIKELGAAGFRFDAVKHMDRDFVGEFLKHVRKEVGNHDLFGVGEFWKDNIDTISAYLDGLDTQFSVFDAPLHYNFKKASEEGESFDIRQIFDDTLVQRRPIDAVTMVDNHDTQPYEALESWVNPQFKPLAYSLILLRPDGYPCVFLGDLEGVKGEHPFEPVKQLDDLIRARKLYAYGPLKDYWDHERCVGWVREGDKQHDGCAVVISNGGQGTKRMEVGKEHAGEQWSDCLGWCPDTIGIGKDGWAEFKCPGMSVSVWTKADAKGRDEFKKKE</sequence>
<comment type="caution">
    <text evidence="8">The sequence shown here is derived from an EMBL/GenBank/DDBJ whole genome shotgun (WGS) entry which is preliminary data.</text>
</comment>
<keyword evidence="3" id="KW-0479">Metal-binding</keyword>
<dbReference type="GO" id="GO:0005975">
    <property type="term" value="P:carbohydrate metabolic process"/>
    <property type="evidence" value="ECO:0007669"/>
    <property type="project" value="InterPro"/>
</dbReference>
<dbReference type="GO" id="GO:0005509">
    <property type="term" value="F:calcium ion binding"/>
    <property type="evidence" value="ECO:0007669"/>
    <property type="project" value="InterPro"/>
</dbReference>
<dbReference type="InterPro" id="IPR015237">
    <property type="entry name" value="Alpha-amylase_C_pro"/>
</dbReference>
<dbReference type="SUPFAM" id="SSF51445">
    <property type="entry name" value="(Trans)glycosidases"/>
    <property type="match status" value="1"/>
</dbReference>
<comment type="similarity">
    <text evidence="2">Belongs to the glycosyl hydrolase 13 family.</text>
</comment>
<evidence type="ECO:0000256" key="3">
    <source>
        <dbReference type="ARBA" id="ARBA00022723"/>
    </source>
</evidence>
<proteinExistence type="inferred from homology"/>
<evidence type="ECO:0000259" key="7">
    <source>
        <dbReference type="SMART" id="SM00642"/>
    </source>
</evidence>
<dbReference type="Pfam" id="PF00128">
    <property type="entry name" value="Alpha-amylase"/>
    <property type="match status" value="1"/>
</dbReference>
<dbReference type="GO" id="GO:0004553">
    <property type="term" value="F:hydrolase activity, hydrolyzing O-glycosyl compounds"/>
    <property type="evidence" value="ECO:0007669"/>
    <property type="project" value="InterPro"/>
</dbReference>
<dbReference type="Proteomes" id="UP000886653">
    <property type="component" value="Unassembled WGS sequence"/>
</dbReference>
<dbReference type="CDD" id="cd11318">
    <property type="entry name" value="AmyAc_bac_fung_AmyA"/>
    <property type="match status" value="1"/>
</dbReference>
<reference evidence="8" key="1">
    <citation type="submission" date="2013-11" db="EMBL/GenBank/DDBJ databases">
        <title>Genome sequence of the fusiform rust pathogen reveals effectors for host alternation and coevolution with pine.</title>
        <authorList>
            <consortium name="DOE Joint Genome Institute"/>
            <person name="Smith K."/>
            <person name="Pendleton A."/>
            <person name="Kubisiak T."/>
            <person name="Anderson C."/>
            <person name="Salamov A."/>
            <person name="Aerts A."/>
            <person name="Riley R."/>
            <person name="Clum A."/>
            <person name="Lindquist E."/>
            <person name="Ence D."/>
            <person name="Campbell M."/>
            <person name="Kronenberg Z."/>
            <person name="Feau N."/>
            <person name="Dhillon B."/>
            <person name="Hamelin R."/>
            <person name="Burleigh J."/>
            <person name="Smith J."/>
            <person name="Yandell M."/>
            <person name="Nelson C."/>
            <person name="Grigoriev I."/>
            <person name="Davis J."/>
        </authorList>
    </citation>
    <scope>NUCLEOTIDE SEQUENCE</scope>
    <source>
        <strain evidence="8">G11</strain>
    </source>
</reference>
<dbReference type="InterPro" id="IPR013776">
    <property type="entry name" value="A-amylase_thermo"/>
</dbReference>
<evidence type="ECO:0000313" key="9">
    <source>
        <dbReference type="Proteomes" id="UP000886653"/>
    </source>
</evidence>
<dbReference type="PANTHER" id="PTHR43447">
    <property type="entry name" value="ALPHA-AMYLASE"/>
    <property type="match status" value="1"/>
</dbReference>
<dbReference type="EMBL" id="MU167289">
    <property type="protein sequence ID" value="KAG0144771.1"/>
    <property type="molecule type" value="Genomic_DNA"/>
</dbReference>
<dbReference type="NCBIfam" id="NF006968">
    <property type="entry name" value="PRK09441.1-1"/>
    <property type="match status" value="1"/>
</dbReference>